<evidence type="ECO:0000313" key="3">
    <source>
        <dbReference type="Proteomes" id="UP001153269"/>
    </source>
</evidence>
<feature type="non-terminal residue" evidence="2">
    <location>
        <position position="1"/>
    </location>
</feature>
<feature type="compositionally biased region" description="Low complexity" evidence="1">
    <location>
        <begin position="7"/>
        <end position="16"/>
    </location>
</feature>
<dbReference type="AlphaFoldDB" id="A0A9N7UFJ6"/>
<sequence>AASAHGSNSIKSSSVSKAVEQQSSSSQTPLCRLTTEKLTRMGWREEKGMERRMGWREEDRMEIGERRMGWRDEDRMERGERRMGWRGGWDGESRMEIGERRMGWRHEDGMERGRRDGDRKKGRR</sequence>
<evidence type="ECO:0000256" key="1">
    <source>
        <dbReference type="SAM" id="MobiDB-lite"/>
    </source>
</evidence>
<protein>
    <submittedName>
        <fullName evidence="2">Uncharacterized protein</fullName>
    </submittedName>
</protein>
<reference evidence="2" key="1">
    <citation type="submission" date="2020-03" db="EMBL/GenBank/DDBJ databases">
        <authorList>
            <person name="Weist P."/>
        </authorList>
    </citation>
    <scope>NUCLEOTIDE SEQUENCE</scope>
</reference>
<feature type="region of interest" description="Disordered" evidence="1">
    <location>
        <begin position="1"/>
        <end position="34"/>
    </location>
</feature>
<organism evidence="2 3">
    <name type="scientific">Pleuronectes platessa</name>
    <name type="common">European plaice</name>
    <dbReference type="NCBI Taxonomy" id="8262"/>
    <lineage>
        <taxon>Eukaryota</taxon>
        <taxon>Metazoa</taxon>
        <taxon>Chordata</taxon>
        <taxon>Craniata</taxon>
        <taxon>Vertebrata</taxon>
        <taxon>Euteleostomi</taxon>
        <taxon>Actinopterygii</taxon>
        <taxon>Neopterygii</taxon>
        <taxon>Teleostei</taxon>
        <taxon>Neoteleostei</taxon>
        <taxon>Acanthomorphata</taxon>
        <taxon>Carangaria</taxon>
        <taxon>Pleuronectiformes</taxon>
        <taxon>Pleuronectoidei</taxon>
        <taxon>Pleuronectidae</taxon>
        <taxon>Pleuronectes</taxon>
    </lineage>
</organism>
<evidence type="ECO:0000313" key="2">
    <source>
        <dbReference type="EMBL" id="CAB1429296.1"/>
    </source>
</evidence>
<dbReference type="EMBL" id="CADEAL010001119">
    <property type="protein sequence ID" value="CAB1429296.1"/>
    <property type="molecule type" value="Genomic_DNA"/>
</dbReference>
<feature type="region of interest" description="Disordered" evidence="1">
    <location>
        <begin position="104"/>
        <end position="124"/>
    </location>
</feature>
<comment type="caution">
    <text evidence="2">The sequence shown here is derived from an EMBL/GenBank/DDBJ whole genome shotgun (WGS) entry which is preliminary data.</text>
</comment>
<accession>A0A9N7UFJ6</accession>
<proteinExistence type="predicted"/>
<keyword evidence="3" id="KW-1185">Reference proteome</keyword>
<dbReference type="Proteomes" id="UP001153269">
    <property type="component" value="Unassembled WGS sequence"/>
</dbReference>
<gene>
    <name evidence="2" type="ORF">PLEPLA_LOCUS17272</name>
</gene>
<name>A0A9N7UFJ6_PLEPL</name>
<feature type="compositionally biased region" description="Polar residues" evidence="1">
    <location>
        <begin position="19"/>
        <end position="29"/>
    </location>
</feature>